<reference evidence="3 4" key="1">
    <citation type="submission" date="2014-07" db="EMBL/GenBank/DDBJ databases">
        <title>Draft genome of Clostridium sulfidigenes 113A isolated from sediments associated with methane hydrate from Krishna Godavari basin.</title>
        <authorList>
            <person name="Honkalas V.S."/>
            <person name="Dabir A.P."/>
            <person name="Arora P."/>
            <person name="Dhakephalkar P.K."/>
        </authorList>
    </citation>
    <scope>NUCLEOTIDE SEQUENCE [LARGE SCALE GENOMIC DNA]</scope>
    <source>
        <strain evidence="3 4">113A</strain>
    </source>
</reference>
<comment type="caution">
    <text evidence="3">The sequence shown here is derived from an EMBL/GenBank/DDBJ whole genome shotgun (WGS) entry which is preliminary data.</text>
</comment>
<dbReference type="AlphaFoldDB" id="A0A084J9H5"/>
<feature type="transmembrane region" description="Helical" evidence="2">
    <location>
        <begin position="6"/>
        <end position="25"/>
    </location>
</feature>
<organism evidence="3 4">
    <name type="scientific">Clostridium sulfidigenes</name>
    <dbReference type="NCBI Taxonomy" id="318464"/>
    <lineage>
        <taxon>Bacteria</taxon>
        <taxon>Bacillati</taxon>
        <taxon>Bacillota</taxon>
        <taxon>Clostridia</taxon>
        <taxon>Eubacteriales</taxon>
        <taxon>Clostridiaceae</taxon>
        <taxon>Clostridium</taxon>
    </lineage>
</organism>
<dbReference type="EMBL" id="JPMD01000033">
    <property type="protein sequence ID" value="KEZ85609.1"/>
    <property type="molecule type" value="Genomic_DNA"/>
</dbReference>
<dbReference type="Proteomes" id="UP000028542">
    <property type="component" value="Unassembled WGS sequence"/>
</dbReference>
<feature type="transmembrane region" description="Helical" evidence="2">
    <location>
        <begin position="61"/>
        <end position="79"/>
    </location>
</feature>
<accession>A0A084J9H5</accession>
<keyword evidence="4" id="KW-1185">Reference proteome</keyword>
<dbReference type="eggNOG" id="ENOG502ZKDP">
    <property type="taxonomic scope" value="Bacteria"/>
</dbReference>
<evidence type="ECO:0000256" key="1">
    <source>
        <dbReference type="SAM" id="MobiDB-lite"/>
    </source>
</evidence>
<gene>
    <name evidence="3" type="ORF">IO99_14080</name>
</gene>
<keyword evidence="2" id="KW-0812">Transmembrane</keyword>
<keyword evidence="2" id="KW-1133">Transmembrane helix</keyword>
<feature type="transmembrane region" description="Helical" evidence="2">
    <location>
        <begin position="37"/>
        <end position="55"/>
    </location>
</feature>
<dbReference type="RefSeq" id="WP_035134288.1">
    <property type="nucleotide sequence ID" value="NZ_JPMD01000033.1"/>
</dbReference>
<sequence>MKNVLIFLGSILLFSIIVLGIYALLKKFVFNKIKINKWLVLIMAFIVFVVPPLVFTTLPVLVTNYVIPGIFVILFLWFWDLCGFMSKTQNKIAKAAYNKPKSNKNDIVIKPKAKPNRVKNNPNNK</sequence>
<proteinExistence type="predicted"/>
<protein>
    <submittedName>
        <fullName evidence="3">Uncharacterized protein</fullName>
    </submittedName>
</protein>
<name>A0A084J9H5_9CLOT</name>
<evidence type="ECO:0000313" key="3">
    <source>
        <dbReference type="EMBL" id="KEZ85609.1"/>
    </source>
</evidence>
<evidence type="ECO:0000313" key="4">
    <source>
        <dbReference type="Proteomes" id="UP000028542"/>
    </source>
</evidence>
<feature type="region of interest" description="Disordered" evidence="1">
    <location>
        <begin position="104"/>
        <end position="125"/>
    </location>
</feature>
<keyword evidence="2" id="KW-0472">Membrane</keyword>
<evidence type="ECO:0000256" key="2">
    <source>
        <dbReference type="SAM" id="Phobius"/>
    </source>
</evidence>